<evidence type="ECO:0008006" key="4">
    <source>
        <dbReference type="Google" id="ProtNLM"/>
    </source>
</evidence>
<name>A0A518GGD9_9BACT</name>
<gene>
    <name evidence="2" type="ORF">Q31a_60650</name>
</gene>
<reference evidence="2 3" key="1">
    <citation type="submission" date="2019-02" db="EMBL/GenBank/DDBJ databases">
        <title>Deep-cultivation of Planctomycetes and their phenomic and genomic characterization uncovers novel biology.</title>
        <authorList>
            <person name="Wiegand S."/>
            <person name="Jogler M."/>
            <person name="Boedeker C."/>
            <person name="Pinto D."/>
            <person name="Vollmers J."/>
            <person name="Rivas-Marin E."/>
            <person name="Kohn T."/>
            <person name="Peeters S.H."/>
            <person name="Heuer A."/>
            <person name="Rast P."/>
            <person name="Oberbeckmann S."/>
            <person name="Bunk B."/>
            <person name="Jeske O."/>
            <person name="Meyerdierks A."/>
            <person name="Storesund J.E."/>
            <person name="Kallscheuer N."/>
            <person name="Luecker S."/>
            <person name="Lage O.M."/>
            <person name="Pohl T."/>
            <person name="Merkel B.J."/>
            <person name="Hornburger P."/>
            <person name="Mueller R.-W."/>
            <person name="Bruemmer F."/>
            <person name="Labrenz M."/>
            <person name="Spormann A.M."/>
            <person name="Op den Camp H."/>
            <person name="Overmann J."/>
            <person name="Amann R."/>
            <person name="Jetten M.S.M."/>
            <person name="Mascher T."/>
            <person name="Medema M.H."/>
            <person name="Devos D.P."/>
            <person name="Kaster A.-K."/>
            <person name="Ovreas L."/>
            <person name="Rohde M."/>
            <person name="Galperin M.Y."/>
            <person name="Jogler C."/>
        </authorList>
    </citation>
    <scope>NUCLEOTIDE SEQUENCE [LARGE SCALE GENOMIC DNA]</scope>
    <source>
        <strain evidence="2 3">Q31a</strain>
    </source>
</reference>
<keyword evidence="3" id="KW-1185">Reference proteome</keyword>
<dbReference type="Proteomes" id="UP000318017">
    <property type="component" value="Chromosome"/>
</dbReference>
<proteinExistence type="predicted"/>
<dbReference type="RefSeq" id="WP_145085413.1">
    <property type="nucleotide sequence ID" value="NZ_CP036298.1"/>
</dbReference>
<evidence type="ECO:0000313" key="3">
    <source>
        <dbReference type="Proteomes" id="UP000318017"/>
    </source>
</evidence>
<accession>A0A518GGD9</accession>
<feature type="signal peptide" evidence="1">
    <location>
        <begin position="1"/>
        <end position="23"/>
    </location>
</feature>
<evidence type="ECO:0000256" key="1">
    <source>
        <dbReference type="SAM" id="SignalP"/>
    </source>
</evidence>
<sequence precursor="true">MSRLATSLLLFAALIPMIPGCGGNDFGPIGSIAGKLTLDGNTLPAGTKVIFTQPTKGYTGFSLTNEAGEYRIEWRRSGKTFDGMPVGNYQVMLVPEGAIDIDEVSAEDMLAGGPKPNKPQVAIPPRFLRATTSGLSFDVAEGENTINIDATSKP</sequence>
<dbReference type="KEGG" id="ahel:Q31a_60650"/>
<evidence type="ECO:0000313" key="2">
    <source>
        <dbReference type="EMBL" id="QDV27672.1"/>
    </source>
</evidence>
<protein>
    <recommendedName>
        <fullName evidence="4">Carboxypeptidase regulatory-like domain-containing protein</fullName>
    </recommendedName>
</protein>
<dbReference type="OrthoDB" id="275291at2"/>
<dbReference type="AlphaFoldDB" id="A0A518GGD9"/>
<feature type="chain" id="PRO_5022176094" description="Carboxypeptidase regulatory-like domain-containing protein" evidence="1">
    <location>
        <begin position="24"/>
        <end position="154"/>
    </location>
</feature>
<dbReference type="EMBL" id="CP036298">
    <property type="protein sequence ID" value="QDV27672.1"/>
    <property type="molecule type" value="Genomic_DNA"/>
</dbReference>
<organism evidence="2 3">
    <name type="scientific">Aureliella helgolandensis</name>
    <dbReference type="NCBI Taxonomy" id="2527968"/>
    <lineage>
        <taxon>Bacteria</taxon>
        <taxon>Pseudomonadati</taxon>
        <taxon>Planctomycetota</taxon>
        <taxon>Planctomycetia</taxon>
        <taxon>Pirellulales</taxon>
        <taxon>Pirellulaceae</taxon>
        <taxon>Aureliella</taxon>
    </lineage>
</organism>
<keyword evidence="1" id="KW-0732">Signal</keyword>